<dbReference type="InterPro" id="IPR041664">
    <property type="entry name" value="AAA_16"/>
</dbReference>
<dbReference type="Gene3D" id="3.40.50.300">
    <property type="entry name" value="P-loop containing nucleotide triphosphate hydrolases"/>
    <property type="match status" value="1"/>
</dbReference>
<name>A0A9Y2JYI1_9PSEU</name>
<evidence type="ECO:0000313" key="3">
    <source>
        <dbReference type="Proteomes" id="UP001239397"/>
    </source>
</evidence>
<dbReference type="SUPFAM" id="SSF52540">
    <property type="entry name" value="P-loop containing nucleoside triphosphate hydrolases"/>
    <property type="match status" value="1"/>
</dbReference>
<reference evidence="2 3" key="1">
    <citation type="submission" date="2023-06" db="EMBL/GenBank/DDBJ databases">
        <authorList>
            <person name="Oyuntsetseg B."/>
            <person name="Kim S.B."/>
        </authorList>
    </citation>
    <scope>NUCLEOTIDE SEQUENCE [LARGE SCALE GENOMIC DNA]</scope>
    <source>
        <strain evidence="2 3">4-36</strain>
    </source>
</reference>
<dbReference type="Proteomes" id="UP001239397">
    <property type="component" value="Chromosome"/>
</dbReference>
<dbReference type="Pfam" id="PF13191">
    <property type="entry name" value="AAA_16"/>
    <property type="match status" value="1"/>
</dbReference>
<dbReference type="SMART" id="SM00382">
    <property type="entry name" value="AAA"/>
    <property type="match status" value="1"/>
</dbReference>
<sequence length="715" mass="79340">MTQPRSELIGRQAELDLLAELSAQEDGSVVVVAGPSGVGKTKLVESFADSAHAKARYPLTISCSLYRTNWTSALAQMKRGVPRIPANATQEELEAAIFTLARKGGVLLVLDNVDNEHVQYVEEFIERWQEAASGSLLLITAQTDVRAVIPADIPDLLLEGLRQEDDILALLGGLRSRLPVGDLVAAAEKLSGNPQLLLFMRWREPGSVAELEEMVDKLADRNLAQAVEDLVDQTSLPTLFFLALGVHKDTSVSQRLLAALWDHFGSRGAEPFIRSIQMLVDRQFLAPTTPGDYRLHEQVHVNLEKALVNRVGRERVPSLHHYFAEYYRRGLHHSPTSTAFTRFVHHARLAGDLMLIYHTLIDDKIVDRLASSGMVLQVQQELESLAPSLADSGLRADQLVRLYVALGRLCNALSDHDKALSWMEKCAELADRNESAATTNREIWYVSAVAYSNTGQSDSCLQSYFRIVEASIADEDTLGCVSLGYLAHDLKYRDIDEADRLGQLSVDWARSFQSGVILAKNLCSHAETTALLGRLRDAKNMYREAEAIATFHEDKRELGRIRTNWGLAEMLSGSDGLQLVESGMTLSHQLGDRRRSLQGTLYQGVLLARAGQRARARASILQAAKGFGLLHDGRYFAPAVLWLLQVDGVTHSDLWAGLDVSVLRPDTRALAERMQNHPGYRVYADFWHRSLSACIPPRPNGRQAKKDASYRTEPT</sequence>
<evidence type="ECO:0000259" key="1">
    <source>
        <dbReference type="SMART" id="SM00382"/>
    </source>
</evidence>
<keyword evidence="3" id="KW-1185">Reference proteome</keyword>
<protein>
    <submittedName>
        <fullName evidence="2">AAA family ATPase</fullName>
    </submittedName>
</protein>
<proteinExistence type="predicted"/>
<gene>
    <name evidence="2" type="ORF">QRX60_25750</name>
</gene>
<dbReference type="InterPro" id="IPR011990">
    <property type="entry name" value="TPR-like_helical_dom_sf"/>
</dbReference>
<dbReference type="RefSeq" id="WP_286003338.1">
    <property type="nucleotide sequence ID" value="NZ_CP127295.1"/>
</dbReference>
<dbReference type="Gene3D" id="1.25.40.10">
    <property type="entry name" value="Tetratricopeptide repeat domain"/>
    <property type="match status" value="1"/>
</dbReference>
<dbReference type="KEGG" id="amog:QRX60_25750"/>
<dbReference type="SUPFAM" id="SSF48452">
    <property type="entry name" value="TPR-like"/>
    <property type="match status" value="1"/>
</dbReference>
<dbReference type="InterPro" id="IPR003593">
    <property type="entry name" value="AAA+_ATPase"/>
</dbReference>
<dbReference type="EMBL" id="CP127295">
    <property type="protein sequence ID" value="WIY07091.1"/>
    <property type="molecule type" value="Genomic_DNA"/>
</dbReference>
<organism evidence="2 3">
    <name type="scientific">Amycolatopsis mongoliensis</name>
    <dbReference type="NCBI Taxonomy" id="715475"/>
    <lineage>
        <taxon>Bacteria</taxon>
        <taxon>Bacillati</taxon>
        <taxon>Actinomycetota</taxon>
        <taxon>Actinomycetes</taxon>
        <taxon>Pseudonocardiales</taxon>
        <taxon>Pseudonocardiaceae</taxon>
        <taxon>Amycolatopsis</taxon>
    </lineage>
</organism>
<accession>A0A9Y2JYI1</accession>
<feature type="domain" description="AAA+ ATPase" evidence="1">
    <location>
        <begin position="26"/>
        <end position="164"/>
    </location>
</feature>
<dbReference type="InterPro" id="IPR027417">
    <property type="entry name" value="P-loop_NTPase"/>
</dbReference>
<dbReference type="AlphaFoldDB" id="A0A9Y2JYI1"/>
<evidence type="ECO:0000313" key="2">
    <source>
        <dbReference type="EMBL" id="WIY07091.1"/>
    </source>
</evidence>